<evidence type="ECO:0000256" key="1">
    <source>
        <dbReference type="SAM" id="Phobius"/>
    </source>
</evidence>
<name>A0A1H8WJP1_9ACTN</name>
<evidence type="ECO:0000313" key="2">
    <source>
        <dbReference type="EMBL" id="SEP27856.1"/>
    </source>
</evidence>
<proteinExistence type="predicted"/>
<protein>
    <submittedName>
        <fullName evidence="2">Uncharacterized protein</fullName>
    </submittedName>
</protein>
<evidence type="ECO:0000313" key="3">
    <source>
        <dbReference type="Proteomes" id="UP000198960"/>
    </source>
</evidence>
<accession>A0A1H8WJP1</accession>
<sequence>MLTVALAWTAVLASVVAAALFGQTARGGAPRRRRRSVARTRAGLAVAMSGPWLVLVLGVAAGAVTGAWLAAAAGTVAGVVAVATAGLVLVPR</sequence>
<dbReference type="Proteomes" id="UP000198960">
    <property type="component" value="Unassembled WGS sequence"/>
</dbReference>
<keyword evidence="1" id="KW-0472">Membrane</keyword>
<keyword evidence="1" id="KW-1133">Transmembrane helix</keyword>
<dbReference type="EMBL" id="FOEE01000021">
    <property type="protein sequence ID" value="SEP27856.1"/>
    <property type="molecule type" value="Genomic_DNA"/>
</dbReference>
<dbReference type="RefSeq" id="WP_091949144.1">
    <property type="nucleotide sequence ID" value="NZ_FOEE01000021.1"/>
</dbReference>
<gene>
    <name evidence="2" type="ORF">SAMN05660991_04471</name>
</gene>
<dbReference type="STRING" id="673521.SAMN05660991_04471"/>
<keyword evidence="3" id="KW-1185">Reference proteome</keyword>
<feature type="transmembrane region" description="Helical" evidence="1">
    <location>
        <begin position="42"/>
        <end position="61"/>
    </location>
</feature>
<feature type="transmembrane region" description="Helical" evidence="1">
    <location>
        <begin position="6"/>
        <end position="22"/>
    </location>
</feature>
<keyword evidence="1" id="KW-0812">Transmembrane</keyword>
<dbReference type="AlphaFoldDB" id="A0A1H8WJP1"/>
<organism evidence="2 3">
    <name type="scientific">Trujillonella endophytica</name>
    <dbReference type="NCBI Taxonomy" id="673521"/>
    <lineage>
        <taxon>Bacteria</taxon>
        <taxon>Bacillati</taxon>
        <taxon>Actinomycetota</taxon>
        <taxon>Actinomycetes</taxon>
        <taxon>Geodermatophilales</taxon>
        <taxon>Geodermatophilaceae</taxon>
        <taxon>Trujillonella</taxon>
    </lineage>
</organism>
<feature type="transmembrane region" description="Helical" evidence="1">
    <location>
        <begin position="67"/>
        <end position="90"/>
    </location>
</feature>
<reference evidence="3" key="1">
    <citation type="submission" date="2016-10" db="EMBL/GenBank/DDBJ databases">
        <authorList>
            <person name="Varghese N."/>
            <person name="Submissions S."/>
        </authorList>
    </citation>
    <scope>NUCLEOTIDE SEQUENCE [LARGE SCALE GENOMIC DNA]</scope>
    <source>
        <strain evidence="3">DSM 45413</strain>
    </source>
</reference>